<dbReference type="GO" id="GO:0003677">
    <property type="term" value="F:DNA binding"/>
    <property type="evidence" value="ECO:0007669"/>
    <property type="project" value="InterPro"/>
</dbReference>
<keyword evidence="2 10" id="KW-0240">DNA-directed RNA polymerase</keyword>
<dbReference type="GO" id="GO:0046872">
    <property type="term" value="F:metal ion binding"/>
    <property type="evidence" value="ECO:0007669"/>
    <property type="project" value="UniProtKB-KW"/>
</dbReference>
<evidence type="ECO:0000256" key="7">
    <source>
        <dbReference type="ARBA" id="ARBA00023163"/>
    </source>
</evidence>
<feature type="domain" description="RNA polymerase Rpb1" evidence="8">
    <location>
        <begin position="107"/>
        <end position="397"/>
    </location>
</feature>
<dbReference type="SUPFAM" id="SSF64484">
    <property type="entry name" value="beta and beta-prime subunits of DNA dependent RNA-polymerase"/>
    <property type="match status" value="1"/>
</dbReference>
<evidence type="ECO:0000256" key="6">
    <source>
        <dbReference type="ARBA" id="ARBA00022833"/>
    </source>
</evidence>
<dbReference type="GO" id="GO:0000428">
    <property type="term" value="C:DNA-directed RNA polymerase complex"/>
    <property type="evidence" value="ECO:0007669"/>
    <property type="project" value="UniProtKB-KW"/>
</dbReference>
<keyword evidence="6" id="KW-0862">Zinc</keyword>
<keyword evidence="3 10" id="KW-0808">Transferase</keyword>
<dbReference type="AlphaFoldDB" id="A0AAJ0FSB3"/>
<evidence type="ECO:0000256" key="4">
    <source>
        <dbReference type="ARBA" id="ARBA00022695"/>
    </source>
</evidence>
<keyword evidence="7" id="KW-0804">Transcription</keyword>
<evidence type="ECO:0000313" key="11">
    <source>
        <dbReference type="Proteomes" id="UP001251528"/>
    </source>
</evidence>
<evidence type="ECO:0000256" key="2">
    <source>
        <dbReference type="ARBA" id="ARBA00022478"/>
    </source>
</evidence>
<evidence type="ECO:0000256" key="5">
    <source>
        <dbReference type="ARBA" id="ARBA00022723"/>
    </source>
</evidence>
<sequence>MAKSGSNGSDINVAQMVALVGQQIIGGQRVPTASRIEVCLISPKTHDSQLPKEGLAAKLLKVQEIASLAVNADGEAARAYVDKTAKVSATTLRYFIRVCLEKFHRADCEPDYPVSAIGARSISEPETQMTLKIFHFVSIASVSITQCVPRIKKIINASRSIGTPVVAYLLLKNKQIEVARVIKTQIEETYLSDILNCIEVKWQASKGSIIMQVTMSTLADLQLSIGVYDVARVLLSKRKLKIAPRNISVDRDSICIRTSSSKSKSEADNSGDMLRRANLLCRELRTVPISGFPEVVRALEETSEENTHRLVVEGYGLRSCMNTEGVVGTQTCTNSVMECVKLLGIEAARTTIADGIKEVMGYMGIDPRHIQLLADVMTYKREVLGITRFGLAKANDSVLHLASFEKVAYHLFDAVAAIKSHQIKGASESINLGQLIRGGTETSQVMRRLGVLAAEIGPKPTLFKDAWNTEVKMRSQRKKTLMAPSPLA</sequence>
<evidence type="ECO:0000256" key="1">
    <source>
        <dbReference type="ARBA" id="ARBA00012418"/>
    </source>
</evidence>
<keyword evidence="5" id="KW-0479">Metal-binding</keyword>
<dbReference type="Gene3D" id="1.10.150.390">
    <property type="match status" value="1"/>
</dbReference>
<dbReference type="EC" id="2.7.7.6" evidence="1"/>
<dbReference type="GO" id="GO:0003899">
    <property type="term" value="F:DNA-directed RNA polymerase activity"/>
    <property type="evidence" value="ECO:0007669"/>
    <property type="project" value="UniProtKB-EC"/>
</dbReference>
<reference evidence="10" key="1">
    <citation type="submission" date="2023-06" db="EMBL/GenBank/DDBJ databases">
        <title>Conoideocrella luteorostrata (Hypocreales: Clavicipitaceae), a potential biocontrol fungus for elongate hemlock scale in United States Christmas tree production areas.</title>
        <authorList>
            <person name="Barrett H."/>
            <person name="Lovett B."/>
            <person name="Macias A.M."/>
            <person name="Stajich J.E."/>
            <person name="Kasson M.T."/>
        </authorList>
    </citation>
    <scope>NUCLEOTIDE SEQUENCE</scope>
    <source>
        <strain evidence="10">ARSEF 14590</strain>
    </source>
</reference>
<keyword evidence="11" id="KW-1185">Reference proteome</keyword>
<evidence type="ECO:0000259" key="9">
    <source>
        <dbReference type="Pfam" id="PF05000"/>
    </source>
</evidence>
<name>A0AAJ0FSB3_9HYPO</name>
<evidence type="ECO:0000256" key="3">
    <source>
        <dbReference type="ARBA" id="ARBA00022679"/>
    </source>
</evidence>
<accession>A0AAJ0FSB3</accession>
<protein>
    <recommendedName>
        <fullName evidence="1">DNA-directed RNA polymerase</fullName>
        <ecNumber evidence="1">2.7.7.6</ecNumber>
    </recommendedName>
</protein>
<evidence type="ECO:0000313" key="10">
    <source>
        <dbReference type="EMBL" id="KAK2594747.1"/>
    </source>
</evidence>
<gene>
    <name evidence="10" type="primary">RPO31_2</name>
    <name evidence="10" type="ORF">QQS21_007545</name>
</gene>
<dbReference type="InterPro" id="IPR015700">
    <property type="entry name" value="RPC1"/>
</dbReference>
<dbReference type="InterPro" id="IPR038120">
    <property type="entry name" value="Rpb1_funnel_sf"/>
</dbReference>
<dbReference type="Gene3D" id="1.10.132.30">
    <property type="match status" value="1"/>
</dbReference>
<dbReference type="InterPro" id="IPR007081">
    <property type="entry name" value="RNA_pol_Rpb1_5"/>
</dbReference>
<organism evidence="10 11">
    <name type="scientific">Conoideocrella luteorostrata</name>
    <dbReference type="NCBI Taxonomy" id="1105319"/>
    <lineage>
        <taxon>Eukaryota</taxon>
        <taxon>Fungi</taxon>
        <taxon>Dikarya</taxon>
        <taxon>Ascomycota</taxon>
        <taxon>Pezizomycotina</taxon>
        <taxon>Sordariomycetes</taxon>
        <taxon>Hypocreomycetidae</taxon>
        <taxon>Hypocreales</taxon>
        <taxon>Clavicipitaceae</taxon>
        <taxon>Conoideocrella</taxon>
    </lineage>
</organism>
<feature type="domain" description="RNA polymerase Rpb1" evidence="9">
    <location>
        <begin position="1"/>
        <end position="33"/>
    </location>
</feature>
<dbReference type="InterPro" id="IPR007083">
    <property type="entry name" value="RNA_pol_Rpb1_4"/>
</dbReference>
<dbReference type="Proteomes" id="UP001251528">
    <property type="component" value="Unassembled WGS sequence"/>
</dbReference>
<evidence type="ECO:0000259" key="8">
    <source>
        <dbReference type="Pfam" id="PF04998"/>
    </source>
</evidence>
<keyword evidence="4 10" id="KW-0548">Nucleotidyltransferase</keyword>
<dbReference type="GO" id="GO:0006351">
    <property type="term" value="P:DNA-templated transcription"/>
    <property type="evidence" value="ECO:0007669"/>
    <property type="project" value="InterPro"/>
</dbReference>
<dbReference type="PANTHER" id="PTHR48446">
    <property type="entry name" value="DNA-DIRECTED RNA POLYMERASE SUBUNIT BETA' N-TERMINAL SECTION"/>
    <property type="match status" value="1"/>
</dbReference>
<dbReference type="Pfam" id="PF05000">
    <property type="entry name" value="RNA_pol_Rpb1_4"/>
    <property type="match status" value="1"/>
</dbReference>
<dbReference type="EMBL" id="JASWJB010000157">
    <property type="protein sequence ID" value="KAK2594747.1"/>
    <property type="molecule type" value="Genomic_DNA"/>
</dbReference>
<dbReference type="Pfam" id="PF04998">
    <property type="entry name" value="RNA_pol_Rpb1_5"/>
    <property type="match status" value="1"/>
</dbReference>
<dbReference type="PANTHER" id="PTHR48446:SF1">
    <property type="entry name" value="DNA-DIRECTED RNA POLYMERASE SUBUNIT BETA' N-TERMINAL SECTION"/>
    <property type="match status" value="1"/>
</dbReference>
<comment type="caution">
    <text evidence="10">The sequence shown here is derived from an EMBL/GenBank/DDBJ whole genome shotgun (WGS) entry which is preliminary data.</text>
</comment>
<proteinExistence type="predicted"/>